<evidence type="ECO:0000256" key="4">
    <source>
        <dbReference type="ARBA" id="ARBA00023136"/>
    </source>
</evidence>
<evidence type="ECO:0000259" key="7">
    <source>
        <dbReference type="Pfam" id="PF20684"/>
    </source>
</evidence>
<keyword evidence="3 6" id="KW-1133">Transmembrane helix</keyword>
<dbReference type="RefSeq" id="XP_031051879.1">
    <property type="nucleotide sequence ID" value="XM_031218407.1"/>
</dbReference>
<dbReference type="InterPro" id="IPR052337">
    <property type="entry name" value="SAT4-like"/>
</dbReference>
<keyword evidence="4 6" id="KW-0472">Membrane</keyword>
<dbReference type="EMBL" id="KK036369">
    <property type="protein sequence ID" value="EXL89789.1"/>
    <property type="molecule type" value="Genomic_DNA"/>
</dbReference>
<name>X0JY77_FUSO5</name>
<keyword evidence="2 6" id="KW-0812">Transmembrane</keyword>
<dbReference type="PANTHER" id="PTHR33048:SF47">
    <property type="entry name" value="INTEGRAL MEMBRANE PROTEIN-RELATED"/>
    <property type="match status" value="1"/>
</dbReference>
<comment type="subcellular location">
    <subcellularLocation>
        <location evidence="1">Membrane</location>
        <topology evidence="1">Multi-pass membrane protein</topology>
    </subcellularLocation>
</comment>
<evidence type="ECO:0000256" key="2">
    <source>
        <dbReference type="ARBA" id="ARBA00022692"/>
    </source>
</evidence>
<dbReference type="VEuPathDB" id="FungiDB:FOIG_16927"/>
<feature type="transmembrane region" description="Helical" evidence="6">
    <location>
        <begin position="106"/>
        <end position="123"/>
    </location>
</feature>
<feature type="domain" description="Rhodopsin" evidence="7">
    <location>
        <begin position="47"/>
        <end position="239"/>
    </location>
</feature>
<feature type="transmembrane region" description="Helical" evidence="6">
    <location>
        <begin position="54"/>
        <end position="78"/>
    </location>
</feature>
<organism evidence="8">
    <name type="scientific">Fusarium odoratissimum (strain NRRL 54006)</name>
    <dbReference type="NCBI Taxonomy" id="1089451"/>
    <lineage>
        <taxon>Eukaryota</taxon>
        <taxon>Fungi</taxon>
        <taxon>Dikarya</taxon>
        <taxon>Ascomycota</taxon>
        <taxon>Pezizomycotina</taxon>
        <taxon>Sordariomycetes</taxon>
        <taxon>Hypocreomycetidae</taxon>
        <taxon>Hypocreales</taxon>
        <taxon>Nectriaceae</taxon>
        <taxon>Fusarium</taxon>
        <taxon>Fusarium oxysporum species complex</taxon>
        <taxon>Fusarium oxysporum f. sp. cubense (strain race 4)</taxon>
    </lineage>
</organism>
<proteinExistence type="inferred from homology"/>
<dbReference type="PANTHER" id="PTHR33048">
    <property type="entry name" value="PTH11-LIKE INTEGRAL MEMBRANE PROTEIN (AFU_ORTHOLOGUE AFUA_5G11245)"/>
    <property type="match status" value="1"/>
</dbReference>
<dbReference type="AlphaFoldDB" id="X0JY77"/>
<feature type="transmembrane region" description="Helical" evidence="6">
    <location>
        <begin position="144"/>
        <end position="166"/>
    </location>
</feature>
<evidence type="ECO:0000256" key="3">
    <source>
        <dbReference type="ARBA" id="ARBA00022989"/>
    </source>
</evidence>
<feature type="transmembrane region" description="Helical" evidence="6">
    <location>
        <begin position="191"/>
        <end position="218"/>
    </location>
</feature>
<evidence type="ECO:0000313" key="8">
    <source>
        <dbReference type="EMBL" id="EXL89789.1"/>
    </source>
</evidence>
<reference evidence="8" key="2">
    <citation type="submission" date="2014-03" db="EMBL/GenBank/DDBJ databases">
        <title>The Genome Annotation of Fusarium oxysporum II5.</title>
        <authorList>
            <consortium name="The Broad Institute Genomics Platform"/>
            <person name="Ma L.-J."/>
            <person name="Corby-Kistler H."/>
            <person name="Broz K."/>
            <person name="Gale L.R."/>
            <person name="Jonkers W."/>
            <person name="O'Donnell K."/>
            <person name="Ploetz R."/>
            <person name="Steinberg C."/>
            <person name="Schwartz D.C."/>
            <person name="VanEtten H."/>
            <person name="Zhou S."/>
            <person name="Young S.K."/>
            <person name="Zeng Q."/>
            <person name="Gargeya S."/>
            <person name="Fitzgerald M."/>
            <person name="Abouelleil A."/>
            <person name="Alvarado L."/>
            <person name="Chapman S.B."/>
            <person name="Gainer-Dewar J."/>
            <person name="Goldberg J."/>
            <person name="Griggs A."/>
            <person name="Gujja S."/>
            <person name="Hansen M."/>
            <person name="Howarth C."/>
            <person name="Imamovic A."/>
            <person name="Ireland A."/>
            <person name="Larimer J."/>
            <person name="McCowan C."/>
            <person name="Murphy C."/>
            <person name="Pearson M."/>
            <person name="Poon T.W."/>
            <person name="Priest M."/>
            <person name="Roberts A."/>
            <person name="Saif S."/>
            <person name="Shea T."/>
            <person name="Sykes S."/>
            <person name="Wortman J."/>
            <person name="Nusbaum C."/>
            <person name="Birren B."/>
        </authorList>
    </citation>
    <scope>NUCLEOTIDE SEQUENCE</scope>
    <source>
        <strain evidence="8">54006</strain>
    </source>
</reference>
<dbReference type="Proteomes" id="UP000030685">
    <property type="component" value="Unassembled WGS sequence"/>
</dbReference>
<dbReference type="GeneID" id="42042102"/>
<dbReference type="GO" id="GO:0016020">
    <property type="term" value="C:membrane"/>
    <property type="evidence" value="ECO:0007669"/>
    <property type="project" value="UniProtKB-SubCell"/>
</dbReference>
<dbReference type="InterPro" id="IPR049326">
    <property type="entry name" value="Rhodopsin_dom_fungi"/>
</dbReference>
<accession>X0JY77</accession>
<evidence type="ECO:0000256" key="6">
    <source>
        <dbReference type="SAM" id="Phobius"/>
    </source>
</evidence>
<reference evidence="8" key="1">
    <citation type="submission" date="2011-11" db="EMBL/GenBank/DDBJ databases">
        <title>The Genome Sequence of Fusarium oxysporum II5.</title>
        <authorList>
            <consortium name="The Broad Institute Genome Sequencing Platform"/>
            <person name="Ma L.-J."/>
            <person name="Gale L.R."/>
            <person name="Schwartz D.C."/>
            <person name="Zhou S."/>
            <person name="Corby-Kistler H."/>
            <person name="Young S.K."/>
            <person name="Zeng Q."/>
            <person name="Gargeya S."/>
            <person name="Fitzgerald M."/>
            <person name="Haas B."/>
            <person name="Abouelleil A."/>
            <person name="Alvarado L."/>
            <person name="Arachchi H.M."/>
            <person name="Berlin A."/>
            <person name="Brown A."/>
            <person name="Chapman S.B."/>
            <person name="Chen Z."/>
            <person name="Dunbar C."/>
            <person name="Freedman E."/>
            <person name="Gearin G."/>
            <person name="Goldberg J."/>
            <person name="Griggs A."/>
            <person name="Gujja S."/>
            <person name="Heiman D."/>
            <person name="Howarth C."/>
            <person name="Larson L."/>
            <person name="Lui A."/>
            <person name="MacDonald P.J.P."/>
            <person name="Montmayeur A."/>
            <person name="Murphy C."/>
            <person name="Neiman D."/>
            <person name="Pearson M."/>
            <person name="Priest M."/>
            <person name="Roberts A."/>
            <person name="Saif S."/>
            <person name="Shea T."/>
            <person name="Shenoy N."/>
            <person name="Sisk P."/>
            <person name="Stolte C."/>
            <person name="Sykes S."/>
            <person name="Wortman J."/>
            <person name="Nusbaum C."/>
            <person name="Birren B."/>
        </authorList>
    </citation>
    <scope>NUCLEOTIDE SEQUENCE [LARGE SCALE GENOMIC DNA]</scope>
    <source>
        <strain evidence="8">54006</strain>
    </source>
</reference>
<sequence>MPFPTSGKGLELLIIQICCGIVVYVSVCLRLWAQHINRKRPSLHNKITTRKVSLHDVLMHVSVFFYTVQAVIVIRGIIEGGIGQHGNDIDQTEITIGFQTWYFGELIYPVLSCFTKTSVILFLQQAYIVKFQTREATNRRYIQWVLYICLCAIWTSSNVFLSASIFQCSPPSHYWMQFEDPSSEGTCSKSIVPTAGIVLSIVTAASDWALASVPIVALTKTQIPWRKKAAIQALSSLGVV</sequence>
<evidence type="ECO:0000256" key="1">
    <source>
        <dbReference type="ARBA" id="ARBA00004141"/>
    </source>
</evidence>
<evidence type="ECO:0000256" key="5">
    <source>
        <dbReference type="ARBA" id="ARBA00038359"/>
    </source>
</evidence>
<protein>
    <recommendedName>
        <fullName evidence="7">Rhodopsin domain-containing protein</fullName>
    </recommendedName>
</protein>
<dbReference type="HOGENOM" id="CLU_028200_3_6_1"/>
<comment type="similarity">
    <text evidence="5">Belongs to the SAT4 family.</text>
</comment>
<gene>
    <name evidence="8" type="ORF">FOIG_16927</name>
</gene>
<dbReference type="Pfam" id="PF20684">
    <property type="entry name" value="Fung_rhodopsin"/>
    <property type="match status" value="1"/>
</dbReference>
<feature type="transmembrane region" description="Helical" evidence="6">
    <location>
        <begin position="12"/>
        <end position="33"/>
    </location>
</feature>